<evidence type="ECO:0000313" key="4">
    <source>
        <dbReference type="Proteomes" id="UP000064893"/>
    </source>
</evidence>
<dbReference type="InterPro" id="IPR015943">
    <property type="entry name" value="WD40/YVTN_repeat-like_dom_sf"/>
</dbReference>
<dbReference type="InterPro" id="IPR011047">
    <property type="entry name" value="Quinoprotein_ADH-like_sf"/>
</dbReference>
<dbReference type="OrthoDB" id="9757809at2"/>
<dbReference type="NCBIfam" id="TIGR04183">
    <property type="entry name" value="Por_Secre_tail"/>
    <property type="match status" value="1"/>
</dbReference>
<sequence length="1007" mass="112205" precursor="true">MRSKHLLLFFAVLMAGGFTAVNTVSFDRYQSNVSTDKYQIKRELGSIQTAKSDTSFYVDTSDLQNIRSSLKAFLGSQSGGNLDWSFVGPINVGGRIRTIIVDNNEDNVLYAGGVAGGIYKSTTNGQYWEPVEVNYKASAISVTSLVQASDGTIYAATGETFDSIYVTKQGVPAFAGAGVFKKSPDSDVFEQIESTEPIGNADFFGITELAIDPTNEDHIYMTTWMGVYKSVDAGISWSKINQLPNKHASDIKISENGVIVVSSNGQVFVNSGNGFEDVSGHEDNMIDSGGIRYEFAFAPTNPDYLYAIAADSAGALLGVYRSNSAGANETWETIGAGGSEEFQLFRRTYTIRGNAETEYHGEEAMMIAVSYDDPNYVYVGGQNLWTGYKVSDDIEPFQWIQKTYNTFPKYDPQFITANIHQMVAQENNGVYFVATDGGVFRYHPQTGSVRLNNYLLTGQFYDVSYGPKGAIIAGSESNGMYVNRFDGPGSQRFFGTEVIEEFDFADGTRSGYQGIISQVNPSIFFYEHSEARLRRTLDFGQSIKDIYDSLMTDINNIDWDVNNAPMAMWESEDYPYGYDTYSYKTFDSLFPGDIDTTESRNIANMPIIVNIEDTIPRNGMVEFEDPFKSIFTIGIKGQLWMTNKATSNLSILNHDWFDIFNIYEYYNIPSDQTPNLSATINDIAFSPEGHHLYIAVNYMTDTANKSEIFRIDSLHTVVKDKSYGWSYIGANDTLNENRILEYTQKLGQTYTQEITSVAIDPNNKGRLIITFSNYDDQDKLFVCDNANTTTSESFDDNFRSIQGNLPHMPIFDAMVNIAQTDPNTGNNIYQLILGTEVGVWSTNDYRFASPFYTYDSEGVGSSPVFTIKQQTNSYDQYSEVENYGIIYMATFGNGLYIDSTYFVPRPADNIQEDPETGAQAISEFNANVYPNPVANQLTVNFGVSSDNSTVNARIIDLSGRVLLSENLGNFDKGTHTYSVNTNNLEMGIYLFEISDGRDAEVIKIIKK</sequence>
<feature type="signal peptide" evidence="1">
    <location>
        <begin position="1"/>
        <end position="20"/>
    </location>
</feature>
<dbReference type="SUPFAM" id="SSF50998">
    <property type="entry name" value="Quinoprotein alcohol dehydrogenase-like"/>
    <property type="match status" value="1"/>
</dbReference>
<dbReference type="EMBL" id="CP013118">
    <property type="protein sequence ID" value="ALO16140.1"/>
    <property type="molecule type" value="Genomic_DNA"/>
</dbReference>
<evidence type="ECO:0000256" key="1">
    <source>
        <dbReference type="SAM" id="SignalP"/>
    </source>
</evidence>
<dbReference type="STRING" id="1307839.L21SP5_02516"/>
<dbReference type="Proteomes" id="UP000064893">
    <property type="component" value="Chromosome"/>
</dbReference>
<feature type="chain" id="PRO_5006599557" description="Secretion system C-terminal sorting domain-containing protein" evidence="1">
    <location>
        <begin position="21"/>
        <end position="1007"/>
    </location>
</feature>
<dbReference type="Pfam" id="PF18962">
    <property type="entry name" value="Por_Secre_tail"/>
    <property type="match status" value="1"/>
</dbReference>
<evidence type="ECO:0000259" key="2">
    <source>
        <dbReference type="Pfam" id="PF18962"/>
    </source>
</evidence>
<name>A0A0S2I281_9BACT</name>
<evidence type="ECO:0000313" key="3">
    <source>
        <dbReference type="EMBL" id="ALO16140.1"/>
    </source>
</evidence>
<dbReference type="SUPFAM" id="SSF110296">
    <property type="entry name" value="Oligoxyloglucan reducing end-specific cellobiohydrolase"/>
    <property type="match status" value="1"/>
</dbReference>
<keyword evidence="1" id="KW-0732">Signal</keyword>
<dbReference type="Gene3D" id="2.130.10.10">
    <property type="entry name" value="YVTN repeat-like/Quinoprotein amine dehydrogenase"/>
    <property type="match status" value="3"/>
</dbReference>
<organism evidence="3 4">
    <name type="scientific">Salinivirga cyanobacteriivorans</name>
    <dbReference type="NCBI Taxonomy" id="1307839"/>
    <lineage>
        <taxon>Bacteria</taxon>
        <taxon>Pseudomonadati</taxon>
        <taxon>Bacteroidota</taxon>
        <taxon>Bacteroidia</taxon>
        <taxon>Bacteroidales</taxon>
        <taxon>Salinivirgaceae</taxon>
        <taxon>Salinivirga</taxon>
    </lineage>
</organism>
<proteinExistence type="predicted"/>
<gene>
    <name evidence="3" type="ORF">L21SP5_02516</name>
</gene>
<accession>A0A0S2I281</accession>
<reference evidence="3 4" key="1">
    <citation type="submission" date="2015-11" db="EMBL/GenBank/DDBJ databases">
        <title>Description and complete genome sequence of a novel strain predominating in hypersaline microbial mats and representing a new family of the Bacteriodetes phylum.</title>
        <authorList>
            <person name="Spring S."/>
            <person name="Bunk B."/>
            <person name="Sproer C."/>
            <person name="Klenk H.-P."/>
        </authorList>
    </citation>
    <scope>NUCLEOTIDE SEQUENCE [LARGE SCALE GENOMIC DNA]</scope>
    <source>
        <strain evidence="3 4">L21-Spi-D4</strain>
    </source>
</reference>
<keyword evidence="4" id="KW-1185">Reference proteome</keyword>
<protein>
    <recommendedName>
        <fullName evidence="2">Secretion system C-terminal sorting domain-containing protein</fullName>
    </recommendedName>
</protein>
<dbReference type="InterPro" id="IPR026444">
    <property type="entry name" value="Secre_tail"/>
</dbReference>
<feature type="domain" description="Secretion system C-terminal sorting" evidence="2">
    <location>
        <begin position="928"/>
        <end position="1005"/>
    </location>
</feature>
<dbReference type="RefSeq" id="WP_057953537.1">
    <property type="nucleotide sequence ID" value="NZ_CP013118.1"/>
</dbReference>
<dbReference type="AlphaFoldDB" id="A0A0S2I281"/>
<dbReference type="KEGG" id="blq:L21SP5_02516"/>